<dbReference type="InterPro" id="IPR038765">
    <property type="entry name" value="Papain-like_cys_pep_sf"/>
</dbReference>
<proteinExistence type="predicted"/>
<comment type="caution">
    <text evidence="3">The sequence shown here is derived from an EMBL/GenBank/DDBJ whole genome shotgun (WGS) entry which is preliminary data.</text>
</comment>
<organism evidence="3 4">
    <name type="scientific">Xylanibacter ruminicola</name>
    <name type="common">Prevotella ruminicola</name>
    <dbReference type="NCBI Taxonomy" id="839"/>
    <lineage>
        <taxon>Bacteria</taxon>
        <taxon>Pseudomonadati</taxon>
        <taxon>Bacteroidota</taxon>
        <taxon>Bacteroidia</taxon>
        <taxon>Bacteroidales</taxon>
        <taxon>Prevotellaceae</taxon>
        <taxon>Xylanibacter</taxon>
    </lineage>
</organism>
<dbReference type="CDD" id="cd02619">
    <property type="entry name" value="Peptidase_C1"/>
    <property type="match status" value="1"/>
</dbReference>
<dbReference type="InterPro" id="IPR025493">
    <property type="entry name" value="DUF4384"/>
</dbReference>
<reference evidence="3" key="1">
    <citation type="submission" date="2019-04" db="EMBL/GenBank/DDBJ databases">
        <title>Evolution of Biomass-Degrading Anaerobic Consortia Revealed by Metagenomics.</title>
        <authorList>
            <person name="Peng X."/>
        </authorList>
    </citation>
    <scope>NUCLEOTIDE SEQUENCE</scope>
    <source>
        <strain evidence="3">SIG140</strain>
    </source>
</reference>
<dbReference type="InterPro" id="IPR000668">
    <property type="entry name" value="Peptidase_C1A_C"/>
</dbReference>
<dbReference type="GO" id="GO:0006508">
    <property type="term" value="P:proteolysis"/>
    <property type="evidence" value="ECO:0007669"/>
    <property type="project" value="InterPro"/>
</dbReference>
<feature type="domain" description="Peptidase C1A papain C-terminal" evidence="2">
    <location>
        <begin position="52"/>
        <end position="273"/>
    </location>
</feature>
<feature type="signal peptide" evidence="1">
    <location>
        <begin position="1"/>
        <end position="21"/>
    </location>
</feature>
<dbReference type="Gene3D" id="3.90.70.10">
    <property type="entry name" value="Cysteine proteinases"/>
    <property type="match status" value="1"/>
</dbReference>
<feature type="chain" id="PRO_5038650148" evidence="1">
    <location>
        <begin position="22"/>
        <end position="490"/>
    </location>
</feature>
<dbReference type="InterPro" id="IPR025660">
    <property type="entry name" value="Pept_his_AS"/>
</dbReference>
<keyword evidence="1" id="KW-0732">Signal</keyword>
<dbReference type="GO" id="GO:0008234">
    <property type="term" value="F:cysteine-type peptidase activity"/>
    <property type="evidence" value="ECO:0007669"/>
    <property type="project" value="InterPro"/>
</dbReference>
<evidence type="ECO:0000259" key="2">
    <source>
        <dbReference type="SMART" id="SM00645"/>
    </source>
</evidence>
<dbReference type="Pfam" id="PF14326">
    <property type="entry name" value="DUF4384"/>
    <property type="match status" value="1"/>
</dbReference>
<dbReference type="Pfam" id="PF00112">
    <property type="entry name" value="Peptidase_C1"/>
    <property type="match status" value="1"/>
</dbReference>
<dbReference type="SMART" id="SM00645">
    <property type="entry name" value="Pept_C1"/>
    <property type="match status" value="1"/>
</dbReference>
<dbReference type="Proteomes" id="UP000806522">
    <property type="component" value="Unassembled WGS sequence"/>
</dbReference>
<dbReference type="AlphaFoldDB" id="A0A9D5S6G4"/>
<dbReference type="EMBL" id="SUYC01000002">
    <property type="protein sequence ID" value="MBE6269733.1"/>
    <property type="molecule type" value="Genomic_DNA"/>
</dbReference>
<accession>A0A9D5S6G4</accession>
<evidence type="ECO:0000313" key="3">
    <source>
        <dbReference type="EMBL" id="MBE6269733.1"/>
    </source>
</evidence>
<evidence type="ECO:0000256" key="1">
    <source>
        <dbReference type="SAM" id="SignalP"/>
    </source>
</evidence>
<gene>
    <name evidence="3" type="ORF">E7101_02130</name>
</gene>
<sequence>MVRSRLYIIALMALISISATAQRQGTGCVYKPEIDGKVPLRPRLMTRDYTVLPKAYSLKKYCPTPKSQGPHGTCTSWATTYAARTICEAVNNGWTNKDTITNEAFAPIFIYKQLDRQSGCEEGTSVAEALGLLKSKGAPKLRSFDVLCAEFIPNVLYAEASNYKIDDYTTLFNTYSGYVSDKVSVVKKALSEDHPVVFAMDVYESFDNSTDLWNGVNDELRGGHAMCVIGYDDEKYGGAFEIMNSWGTWWGANGYVWIKYEDFRNNARYAYDVYLKKKVRPNPTPVPIPKPDPEPTPIPTPIQKKYSMSGDMFIVERDGGGSPLVIHDDTGDIPSYYITEDYPSGKKFRLSVSNHEPAWVYVIASDMQNNVTKLFPYADDISAYLNYSENNIAIPDELHEFELDATPGIDYFCVLYSQEELDANYLVEEIRLANGSFYDKLKTVLGELLAPKQDVRYIMNDIGFSAKTDNPVVPLVVEISHQDIKVDYQQ</sequence>
<dbReference type="PROSITE" id="PS00639">
    <property type="entry name" value="THIOL_PROTEASE_HIS"/>
    <property type="match status" value="1"/>
</dbReference>
<dbReference type="SUPFAM" id="SSF54001">
    <property type="entry name" value="Cysteine proteinases"/>
    <property type="match status" value="1"/>
</dbReference>
<evidence type="ECO:0000313" key="4">
    <source>
        <dbReference type="Proteomes" id="UP000806522"/>
    </source>
</evidence>
<name>A0A9D5S6G4_XYLRU</name>
<protein>
    <submittedName>
        <fullName evidence="3">DUF4384 domain-containing protein</fullName>
    </submittedName>
</protein>